<evidence type="ECO:0000313" key="3">
    <source>
        <dbReference type="Proteomes" id="UP001354989"/>
    </source>
</evidence>
<sequence length="145" mass="17109">MIDRKPYLVLFSLCFLFLFSSMTFAFAQQPSDQLKSYILPAISHLLPDEHMDFTVFDKDQQHSFFHFRIDQPMDLIRFRERLAPVDNQSFCEVLKKKCVSWKGEDHLEEQVKMGMIYTGKMTINQQQALVALDRQGNVFCYVENL</sequence>
<dbReference type="RefSeq" id="WP_338397626.1">
    <property type="nucleotide sequence ID" value="NZ_AP025292.1"/>
</dbReference>
<reference evidence="2 3" key="1">
    <citation type="submission" date="2021-12" db="EMBL/GenBank/DDBJ databases">
        <title>Genome sequencing of bacteria with rrn-lacking chromosome and rrn-plasmid.</title>
        <authorList>
            <person name="Anda M."/>
            <person name="Iwasaki W."/>
        </authorList>
    </citation>
    <scope>NUCLEOTIDE SEQUENCE [LARGE SCALE GENOMIC DNA]</scope>
    <source>
        <strain evidence="2 3">NBRC 101262</strain>
    </source>
</reference>
<evidence type="ECO:0000313" key="2">
    <source>
        <dbReference type="EMBL" id="BDC98356.1"/>
    </source>
</evidence>
<protein>
    <submittedName>
        <fullName evidence="2">Uncharacterized protein</fullName>
    </submittedName>
</protein>
<gene>
    <name evidence="2" type="ORF">PEPS_06370</name>
</gene>
<organism evidence="2 3">
    <name type="scientific">Persicobacter psychrovividus</name>
    <dbReference type="NCBI Taxonomy" id="387638"/>
    <lineage>
        <taxon>Bacteria</taxon>
        <taxon>Pseudomonadati</taxon>
        <taxon>Bacteroidota</taxon>
        <taxon>Cytophagia</taxon>
        <taxon>Cytophagales</taxon>
        <taxon>Persicobacteraceae</taxon>
        <taxon>Persicobacter</taxon>
    </lineage>
</organism>
<evidence type="ECO:0000256" key="1">
    <source>
        <dbReference type="SAM" id="SignalP"/>
    </source>
</evidence>
<keyword evidence="1" id="KW-0732">Signal</keyword>
<feature type="signal peptide" evidence="1">
    <location>
        <begin position="1"/>
        <end position="27"/>
    </location>
</feature>
<feature type="chain" id="PRO_5047200224" evidence="1">
    <location>
        <begin position="28"/>
        <end position="145"/>
    </location>
</feature>
<keyword evidence="3" id="KW-1185">Reference proteome</keyword>
<accession>A0ABM7VBR4</accession>
<dbReference type="Proteomes" id="UP001354989">
    <property type="component" value="Chromosome"/>
</dbReference>
<proteinExistence type="predicted"/>
<name>A0ABM7VBR4_9BACT</name>
<dbReference type="EMBL" id="AP025292">
    <property type="protein sequence ID" value="BDC98356.1"/>
    <property type="molecule type" value="Genomic_DNA"/>
</dbReference>